<evidence type="ECO:0000256" key="3">
    <source>
        <dbReference type="SAM" id="SignalP"/>
    </source>
</evidence>
<dbReference type="Proteomes" id="UP001220377">
    <property type="component" value="Chromosome"/>
</dbReference>
<dbReference type="InterPro" id="IPR027994">
    <property type="entry name" value="WxL_dom"/>
</dbReference>
<feature type="signal peptide" evidence="3">
    <location>
        <begin position="1"/>
        <end position="31"/>
    </location>
</feature>
<evidence type="ECO:0000256" key="2">
    <source>
        <dbReference type="SAM" id="MobiDB-lite"/>
    </source>
</evidence>
<evidence type="ECO:0000313" key="8">
    <source>
        <dbReference type="Proteomes" id="UP001220377"/>
    </source>
</evidence>
<dbReference type="Gene3D" id="2.60.120.200">
    <property type="match status" value="1"/>
</dbReference>
<proteinExistence type="predicted"/>
<evidence type="ECO:0000259" key="4">
    <source>
        <dbReference type="Pfam" id="PF06458"/>
    </source>
</evidence>
<sequence length="1237" mass="134572">MRTKIQKLVFLAFSFLLLLLALMPAVKSVAAADGFPVAPPADTAGLNMRDYFVVSTANPGDFPNKARFSTAYPQALVVTPNTYNGWQIGGIWSKNKIDLNSPFTYNTEHYFGDTSTGNDAAADGMTFTLQNDPLGQGAYGSPGGGLGAYPWSTNGKNTMIKNYIRNGLSIEMDDWLNNSNVADDQFDIDLQNTNSNGHLAVVRPGDTPLKSTNSATVGHLQYSFLPVPLANKTWKKFSVSWAPKVTYTNGVRILGGTLTYSLTNSAPGVATPQITTQTFTIPNVLTYFNSDHVYYGYTGATGRNKTFQAVSVMKTPQTAKPVTVRYVDPSGNNLKEPITMNGEIGDSWDASTNRQQWLKSGNDWYEYNGNYDSNVSPKKDAGIFSATTPYTVTYHYEKRTPPEKFALVKTARNTDATRGSTTFSDNISAQKNDVIEFKIDFANLLAMKQGTITDLLPSGFSYKDGSLSISDDDTNGQYVPLDDTTFKQNGKIKFPYDMADGQGFSIKFSATVMSTVGSLKNTATVTPTGTGNPYTTPPVTVNVSQPPRTYHLHKYTVPTQGGTQPVAGATYQLTDPNGTDTQTVGPSGSDGNANFSIKDFTTRIFTLKETNAPAGYQLDPTTYELQFDGAGQYFTGLRVKGAANQGWQMTAQGSPNGGNINLPSSSTDTINAYDTAAPLGPALQKSVRNVTYDDSQPFTESALADPGDTVEYQVDFTNQLGMTSPVLTDLLSQDLSFVPGTIQIASSANGYNYTLQPDGTFGNNGQLKLPTNMAVGDKVSVRFDATVNDPGLLSTIPNTARVDDTTTPVQATVSNVANVTVPRYSGIMITKYDQDTNTGSEMNGAVFDYKLNNSDADYASATGYDSTAPTGQGMSNPGMDMPDDGQTPIAMTIPSLSEGFPFSEVFDVKETTAPAGYAVNDKVYQVRWSADWTRREMRVNGVREKPSDPWSTDETPDGKVFVDDGQLGFRDQQSHKITVQTYDRVTHTTTTMGTYKGDPTQKLTDVHPGANIPGSITDRDLWGYTIGQTFDPNAQLNAYDPNNIPDPQFGDTDLVLTYVYDQKMFELNPDPEINFGNFADNAVDRDYLLGENHTQTNQPIPFGVSATDRIGIRDWTLSVSEDGQFDNNGHKLDNAQLEFNNMKVADKKNDGSDVGSVNLFTTTNDFTLNSDGTPLQIAHVRTLPLSSGQALYTQNLRFDFGDMNTGGNSVRVNVPRTTTRYRGQYNTSLTWTAAYLP</sequence>
<dbReference type="EMBL" id="CP117884">
    <property type="protein sequence ID" value="WDF82414.1"/>
    <property type="molecule type" value="Genomic_DNA"/>
</dbReference>
<dbReference type="InterPro" id="IPR008966">
    <property type="entry name" value="Adhesion_dom_sf"/>
</dbReference>
<dbReference type="CDD" id="cd01951">
    <property type="entry name" value="lectin_L-type"/>
    <property type="match status" value="1"/>
</dbReference>
<dbReference type="InterPro" id="IPR056573">
    <property type="entry name" value="Lectin_L-type_dom"/>
</dbReference>
<dbReference type="InterPro" id="IPR013783">
    <property type="entry name" value="Ig-like_fold"/>
</dbReference>
<protein>
    <submittedName>
        <fullName evidence="7">SpaA isopeptide-forming pilin-related protein</fullName>
    </submittedName>
</protein>
<evidence type="ECO:0000259" key="5">
    <source>
        <dbReference type="Pfam" id="PF13731"/>
    </source>
</evidence>
<dbReference type="Pfam" id="PF13731">
    <property type="entry name" value="WxL"/>
    <property type="match status" value="1"/>
</dbReference>
<name>A0ABY7WRJ7_9LACO</name>
<reference evidence="7 8" key="1">
    <citation type="submission" date="2023-02" db="EMBL/GenBank/DDBJ databases">
        <title>Genome sequence of Lacticaseibacillus sp. KACC 23028.</title>
        <authorList>
            <person name="Kim S."/>
            <person name="Heo J."/>
            <person name="Kwon S.-W."/>
        </authorList>
    </citation>
    <scope>NUCLEOTIDE SEQUENCE [LARGE SCALE GENOMIC DNA]</scope>
    <source>
        <strain evidence="7 8">KACC 23028</strain>
    </source>
</reference>
<dbReference type="InterPro" id="IPR009459">
    <property type="entry name" value="MucBP_dom"/>
</dbReference>
<keyword evidence="8" id="KW-1185">Reference proteome</keyword>
<dbReference type="RefSeq" id="WP_274259846.1">
    <property type="nucleotide sequence ID" value="NZ_CP117884.1"/>
</dbReference>
<dbReference type="InterPro" id="IPR047589">
    <property type="entry name" value="DUF11_rpt"/>
</dbReference>
<feature type="domain" description="MucBP" evidence="4">
    <location>
        <begin position="321"/>
        <end position="397"/>
    </location>
</feature>
<feature type="domain" description="WxL" evidence="5">
    <location>
        <begin position="1065"/>
        <end position="1233"/>
    </location>
</feature>
<dbReference type="SUPFAM" id="SSF49899">
    <property type="entry name" value="Concanavalin A-like lectins/glucanases"/>
    <property type="match status" value="1"/>
</dbReference>
<feature type="region of interest" description="Disordered" evidence="2">
    <location>
        <begin position="990"/>
        <end position="1011"/>
    </location>
</feature>
<dbReference type="SUPFAM" id="SSF49401">
    <property type="entry name" value="Bacterial adhesins"/>
    <property type="match status" value="1"/>
</dbReference>
<dbReference type="Pfam" id="PF18483">
    <property type="entry name" value="Lectin_L-type_dom"/>
    <property type="match status" value="1"/>
</dbReference>
<dbReference type="InterPro" id="IPR013320">
    <property type="entry name" value="ConA-like_dom_sf"/>
</dbReference>
<evidence type="ECO:0000256" key="1">
    <source>
        <dbReference type="ARBA" id="ARBA00022737"/>
    </source>
</evidence>
<keyword evidence="1" id="KW-0677">Repeat</keyword>
<gene>
    <name evidence="7" type="ORF">PQ472_11055</name>
</gene>
<organism evidence="7 8">
    <name type="scientific">Lacticaseibacillus pabuli</name>
    <dbReference type="NCBI Taxonomy" id="3025672"/>
    <lineage>
        <taxon>Bacteria</taxon>
        <taxon>Bacillati</taxon>
        <taxon>Bacillota</taxon>
        <taxon>Bacilli</taxon>
        <taxon>Lactobacillales</taxon>
        <taxon>Lactobacillaceae</taxon>
        <taxon>Lacticaseibacillus</taxon>
    </lineage>
</organism>
<accession>A0ABY7WRJ7</accession>
<dbReference type="NCBIfam" id="TIGR01451">
    <property type="entry name" value="B_ant_repeat"/>
    <property type="match status" value="1"/>
</dbReference>
<evidence type="ECO:0000313" key="7">
    <source>
        <dbReference type="EMBL" id="WDF82414.1"/>
    </source>
</evidence>
<dbReference type="Pfam" id="PF17802">
    <property type="entry name" value="SpaA"/>
    <property type="match status" value="1"/>
</dbReference>
<dbReference type="Gene3D" id="3.10.20.320">
    <property type="entry name" value="Putative peptidoglycan bound protein (lpxtg motif)"/>
    <property type="match status" value="1"/>
</dbReference>
<evidence type="ECO:0000259" key="6">
    <source>
        <dbReference type="Pfam" id="PF17802"/>
    </source>
</evidence>
<dbReference type="Pfam" id="PF06458">
    <property type="entry name" value="MucBP"/>
    <property type="match status" value="1"/>
</dbReference>
<keyword evidence="3" id="KW-0732">Signal</keyword>
<dbReference type="Gene3D" id="2.60.40.10">
    <property type="entry name" value="Immunoglobulins"/>
    <property type="match status" value="2"/>
</dbReference>
<dbReference type="Gene3D" id="2.60.40.740">
    <property type="match status" value="2"/>
</dbReference>
<feature type="domain" description="SpaA-like prealbumin fold" evidence="6">
    <location>
        <begin position="562"/>
        <end position="629"/>
    </location>
</feature>
<dbReference type="InterPro" id="IPR041033">
    <property type="entry name" value="SpaA_PFL_dom_1"/>
</dbReference>
<feature type="chain" id="PRO_5047430703" evidence="3">
    <location>
        <begin position="32"/>
        <end position="1237"/>
    </location>
</feature>